<evidence type="ECO:0000313" key="1">
    <source>
        <dbReference type="EMBL" id="QSW89343.1"/>
    </source>
</evidence>
<reference evidence="1 2" key="1">
    <citation type="submission" date="2021-03" db="EMBL/GenBank/DDBJ databases">
        <title>Flavobacterium kribbensis sp. nov, an endophytic bacteria, isolated from soybean.</title>
        <authorList>
            <person name="Lee J."/>
            <person name="Seo J."/>
        </authorList>
    </citation>
    <scope>NUCLEOTIDE SEQUENCE [LARGE SCALE GENOMIC DNA]</scope>
    <source>
        <strain evidence="1 2">BB8</strain>
    </source>
</reference>
<organism evidence="1 2">
    <name type="scientific">Flavobacterium endoglycinae</name>
    <dbReference type="NCBI Taxonomy" id="2816357"/>
    <lineage>
        <taxon>Bacteria</taxon>
        <taxon>Pseudomonadati</taxon>
        <taxon>Bacteroidota</taxon>
        <taxon>Flavobacteriia</taxon>
        <taxon>Flavobacteriales</taxon>
        <taxon>Flavobacteriaceae</taxon>
        <taxon>Flavobacterium</taxon>
    </lineage>
</organism>
<dbReference type="InterPro" id="IPR045459">
    <property type="entry name" value="DUF5908"/>
</dbReference>
<accession>A0ABX7QFJ6</accession>
<sequence length="56" mass="6570">MPIEIRELVIKTEIVSSHNKSNSAAKEKELSLLRKQVLEECKRLISEKNQENSYKR</sequence>
<proteinExistence type="predicted"/>
<gene>
    <name evidence="1" type="ORF">J0383_00675</name>
</gene>
<name>A0ABX7QFJ6_9FLAO</name>
<dbReference type="RefSeq" id="WP_207296536.1">
    <property type="nucleotide sequence ID" value="NZ_CP071448.1"/>
</dbReference>
<dbReference type="Proteomes" id="UP000663440">
    <property type="component" value="Chromosome"/>
</dbReference>
<keyword evidence="2" id="KW-1185">Reference proteome</keyword>
<protein>
    <submittedName>
        <fullName evidence="1">Uncharacterized protein</fullName>
    </submittedName>
</protein>
<dbReference type="EMBL" id="CP071448">
    <property type="protein sequence ID" value="QSW89343.1"/>
    <property type="molecule type" value="Genomic_DNA"/>
</dbReference>
<evidence type="ECO:0000313" key="2">
    <source>
        <dbReference type="Proteomes" id="UP000663440"/>
    </source>
</evidence>
<dbReference type="Pfam" id="PF19265">
    <property type="entry name" value="DUF5908"/>
    <property type="match status" value="1"/>
</dbReference>